<evidence type="ECO:0000313" key="3">
    <source>
        <dbReference type="Proteomes" id="UP000799777"/>
    </source>
</evidence>
<proteinExistence type="predicted"/>
<keyword evidence="3" id="KW-1185">Reference proteome</keyword>
<dbReference type="Proteomes" id="UP000799777">
    <property type="component" value="Unassembled WGS sequence"/>
</dbReference>
<gene>
    <name evidence="2" type="ORF">EK21DRAFT_94639</name>
</gene>
<name>A0A9P4GYD5_9PLEO</name>
<feature type="region of interest" description="Disordered" evidence="1">
    <location>
        <begin position="197"/>
        <end position="225"/>
    </location>
</feature>
<feature type="compositionally biased region" description="Polar residues" evidence="1">
    <location>
        <begin position="210"/>
        <end position="221"/>
    </location>
</feature>
<dbReference type="EMBL" id="ML978325">
    <property type="protein sequence ID" value="KAF2023779.1"/>
    <property type="molecule type" value="Genomic_DNA"/>
</dbReference>
<dbReference type="AlphaFoldDB" id="A0A9P4GYD5"/>
<sequence>MPLDANYTLHAWTKSNNHNHNTDRMPTEPDKHDLLGFPGVEAEHPKWYIRRLWLVAEDDRVQFPKFLDKDVCELAKLANKVVKTFVLDEDKRHEELCGDAFLQTDASRILNDLGFGWRIWGEGSGAEARLMSNLGGFRPRWGVGTDSGYEVNDEDSINLNLRCWIAARIQAKINAPSKEKKPGPSVTVDNIEQILPESASQPCQKRPPLVQQQGSSDTSEVTPYCSDYHRNLPAALMGTELKAKSDGSRSRAPSDDSFSFNSFMHTDSEEDFSQSRRHRSKRPKIGILNRRLRAGSQRTNEVTSSTVGASVLSDTSTKITIPDVGNDNNANINGIGLSETNRMKQKLRLNLVRFLIDELDYAGILSEVVPLTKKLYASSPHREPCSNFEFEFRNFNRALTQWESLITRVTASAGVTQSLVNDPLQELAAQRTFEDRVIRFHSFGPRSHTDFPLEGLTISLALFFEGLLDANFMPVAFVDLVHRLRAASQPLYETIAVASGRTSREEDV</sequence>
<evidence type="ECO:0000256" key="1">
    <source>
        <dbReference type="SAM" id="MobiDB-lite"/>
    </source>
</evidence>
<reference evidence="2" key="1">
    <citation type="journal article" date="2020" name="Stud. Mycol.">
        <title>101 Dothideomycetes genomes: a test case for predicting lifestyles and emergence of pathogens.</title>
        <authorList>
            <person name="Haridas S."/>
            <person name="Albert R."/>
            <person name="Binder M."/>
            <person name="Bloem J."/>
            <person name="Labutti K."/>
            <person name="Salamov A."/>
            <person name="Andreopoulos B."/>
            <person name="Baker S."/>
            <person name="Barry K."/>
            <person name="Bills G."/>
            <person name="Bluhm B."/>
            <person name="Cannon C."/>
            <person name="Castanera R."/>
            <person name="Culley D."/>
            <person name="Daum C."/>
            <person name="Ezra D."/>
            <person name="Gonzalez J."/>
            <person name="Henrissat B."/>
            <person name="Kuo A."/>
            <person name="Liang C."/>
            <person name="Lipzen A."/>
            <person name="Lutzoni F."/>
            <person name="Magnuson J."/>
            <person name="Mondo S."/>
            <person name="Nolan M."/>
            <person name="Ohm R."/>
            <person name="Pangilinan J."/>
            <person name="Park H.-J."/>
            <person name="Ramirez L."/>
            <person name="Alfaro M."/>
            <person name="Sun H."/>
            <person name="Tritt A."/>
            <person name="Yoshinaga Y."/>
            <person name="Zwiers L.-H."/>
            <person name="Turgeon B."/>
            <person name="Goodwin S."/>
            <person name="Spatafora J."/>
            <person name="Crous P."/>
            <person name="Grigoriev I."/>
        </authorList>
    </citation>
    <scope>NUCLEOTIDE SEQUENCE</scope>
    <source>
        <strain evidence="2">CBS 110217</strain>
    </source>
</reference>
<accession>A0A9P4GYD5</accession>
<evidence type="ECO:0000313" key="2">
    <source>
        <dbReference type="EMBL" id="KAF2023779.1"/>
    </source>
</evidence>
<feature type="region of interest" description="Disordered" evidence="1">
    <location>
        <begin position="241"/>
        <end position="262"/>
    </location>
</feature>
<organism evidence="2 3">
    <name type="scientific">Setomelanomma holmii</name>
    <dbReference type="NCBI Taxonomy" id="210430"/>
    <lineage>
        <taxon>Eukaryota</taxon>
        <taxon>Fungi</taxon>
        <taxon>Dikarya</taxon>
        <taxon>Ascomycota</taxon>
        <taxon>Pezizomycotina</taxon>
        <taxon>Dothideomycetes</taxon>
        <taxon>Pleosporomycetidae</taxon>
        <taxon>Pleosporales</taxon>
        <taxon>Pleosporineae</taxon>
        <taxon>Phaeosphaeriaceae</taxon>
        <taxon>Setomelanomma</taxon>
    </lineage>
</organism>
<protein>
    <submittedName>
        <fullName evidence="2">Uncharacterized protein</fullName>
    </submittedName>
</protein>
<feature type="compositionally biased region" description="Basic and acidic residues" evidence="1">
    <location>
        <begin position="241"/>
        <end position="254"/>
    </location>
</feature>
<dbReference type="OrthoDB" id="3798977at2759"/>
<comment type="caution">
    <text evidence="2">The sequence shown here is derived from an EMBL/GenBank/DDBJ whole genome shotgun (WGS) entry which is preliminary data.</text>
</comment>